<keyword evidence="2" id="KW-0808">Transferase</keyword>
<dbReference type="GO" id="GO:0030976">
    <property type="term" value="F:thiamine pyrophosphate binding"/>
    <property type="evidence" value="ECO:0007669"/>
    <property type="project" value="InterPro"/>
</dbReference>
<keyword evidence="3 4" id="KW-0786">Thiamine pyrophosphate</keyword>
<reference evidence="8 9" key="1">
    <citation type="journal article" date="2017" name="Nat. Commun.">
        <title>In situ click chemistry generation of cyclooxygenase-2 inhibitors.</title>
        <authorList>
            <person name="Bhardwaj A."/>
            <person name="Kaur J."/>
            <person name="Wuest M."/>
            <person name="Wuest F."/>
        </authorList>
    </citation>
    <scope>NUCLEOTIDE SEQUENCE [LARGE SCALE GENOMIC DNA]</scope>
    <source>
        <strain evidence="8">S2_012_000_R3_94</strain>
    </source>
</reference>
<dbReference type="GO" id="GO:0009099">
    <property type="term" value="P:L-valine biosynthetic process"/>
    <property type="evidence" value="ECO:0007669"/>
    <property type="project" value="TreeGrafter"/>
</dbReference>
<dbReference type="GO" id="GO:0009097">
    <property type="term" value="P:isoleucine biosynthetic process"/>
    <property type="evidence" value="ECO:0007669"/>
    <property type="project" value="TreeGrafter"/>
</dbReference>
<dbReference type="InterPro" id="IPR011766">
    <property type="entry name" value="TPP_enzyme_TPP-bd"/>
</dbReference>
<dbReference type="Gene3D" id="3.40.50.1220">
    <property type="entry name" value="TPP-binding domain"/>
    <property type="match status" value="1"/>
</dbReference>
<evidence type="ECO:0000256" key="1">
    <source>
        <dbReference type="ARBA" id="ARBA00007812"/>
    </source>
</evidence>
<feature type="domain" description="Thiamine pyrophosphate enzyme TPP-binding" evidence="6">
    <location>
        <begin position="386"/>
        <end position="526"/>
    </location>
</feature>
<organism evidence="8 9">
    <name type="scientific">Paracoccus denitrificans</name>
    <dbReference type="NCBI Taxonomy" id="266"/>
    <lineage>
        <taxon>Bacteria</taxon>
        <taxon>Pseudomonadati</taxon>
        <taxon>Pseudomonadota</taxon>
        <taxon>Alphaproteobacteria</taxon>
        <taxon>Rhodobacterales</taxon>
        <taxon>Paracoccaceae</taxon>
        <taxon>Paracoccus</taxon>
    </lineage>
</organism>
<sequence length="560" mass="58981">MTHHVYESLADSFVQQGVADCFALLGDANMNWATALADRGVKMVYVRHEHCAVAAATAYARKTGRVGVATVTCGPGLTQVLTALPAAVRAGVPLVVFAGEAPLGAAWYNQDIDQAPFITATGAAYHRLHHIPRMTAQIRNAFVQAVEDRRPVVLGVPFDLQAKLLDEPLAHPSPYADILPCLAAITPDDAAVKQLAARIDAARRIVVMGGLGAVAAGAGPAARALAERLGAVLATTLPARGLFHGDAFSVGIAGGFSSTLARALFEQADLVVAIGCSLTQHNLDKGKLFPNAELIQIDTNPRALSQGMVSADAQLRADARLGAEALTQAVAAQPGWRNDRLKAAIASAVSDTAEFPPEQGLHDPRDVVSALDAALPRDWQMVNSSGHCSFYFAHMNRPQSHFLTIREFGAIGNGISYAMGVAQARPGDTVVMFDGDGSLLMHIQELETIRRHGMNVLICVLNDGAYGSEIHKLRDEGLSDAGAVFGRVDLAAMARGFGLGGTRVTDISRLPELVADFAKTGGAAVWDFPVSDRVASPVVRRAHPGGHIGIEKPIDIGGLL</sequence>
<name>A0A533I836_PARDE</name>
<dbReference type="InterPro" id="IPR029035">
    <property type="entry name" value="DHS-like_NAD/FAD-binding_dom"/>
</dbReference>
<proteinExistence type="inferred from homology"/>
<evidence type="ECO:0000256" key="2">
    <source>
        <dbReference type="ARBA" id="ARBA00022679"/>
    </source>
</evidence>
<evidence type="ECO:0000259" key="6">
    <source>
        <dbReference type="Pfam" id="PF02775"/>
    </source>
</evidence>
<dbReference type="InterPro" id="IPR012001">
    <property type="entry name" value="Thiamin_PyroP_enz_TPP-bd_dom"/>
</dbReference>
<dbReference type="InterPro" id="IPR000399">
    <property type="entry name" value="TPP-bd_CS"/>
</dbReference>
<protein>
    <submittedName>
        <fullName evidence="8">Thiamine pyrophosphate-binding protein</fullName>
    </submittedName>
</protein>
<dbReference type="SUPFAM" id="SSF52518">
    <property type="entry name" value="Thiamin diphosphate-binding fold (THDP-binding)"/>
    <property type="match status" value="2"/>
</dbReference>
<dbReference type="PANTHER" id="PTHR18968">
    <property type="entry name" value="THIAMINE PYROPHOSPHATE ENZYMES"/>
    <property type="match status" value="1"/>
</dbReference>
<evidence type="ECO:0000256" key="3">
    <source>
        <dbReference type="ARBA" id="ARBA00023052"/>
    </source>
</evidence>
<evidence type="ECO:0000256" key="4">
    <source>
        <dbReference type="RuleBase" id="RU362132"/>
    </source>
</evidence>
<evidence type="ECO:0000313" key="9">
    <source>
        <dbReference type="Proteomes" id="UP000315344"/>
    </source>
</evidence>
<dbReference type="CDD" id="cd07035">
    <property type="entry name" value="TPP_PYR_POX_like"/>
    <property type="match status" value="1"/>
</dbReference>
<dbReference type="InterPro" id="IPR012000">
    <property type="entry name" value="Thiamin_PyroP_enz_cen_dom"/>
</dbReference>
<dbReference type="GO" id="GO:0050660">
    <property type="term" value="F:flavin adenine dinucleotide binding"/>
    <property type="evidence" value="ECO:0007669"/>
    <property type="project" value="TreeGrafter"/>
</dbReference>
<dbReference type="SUPFAM" id="SSF52467">
    <property type="entry name" value="DHS-like NAD/FAD-binding domain"/>
    <property type="match status" value="1"/>
</dbReference>
<dbReference type="Gene3D" id="3.40.50.970">
    <property type="match status" value="2"/>
</dbReference>
<evidence type="ECO:0000259" key="7">
    <source>
        <dbReference type="Pfam" id="PF02776"/>
    </source>
</evidence>
<dbReference type="Pfam" id="PF00205">
    <property type="entry name" value="TPP_enzyme_M"/>
    <property type="match status" value="1"/>
</dbReference>
<dbReference type="InterPro" id="IPR029061">
    <property type="entry name" value="THDP-binding"/>
</dbReference>
<dbReference type="InterPro" id="IPR045229">
    <property type="entry name" value="TPP_enz"/>
</dbReference>
<dbReference type="GO" id="GO:0000287">
    <property type="term" value="F:magnesium ion binding"/>
    <property type="evidence" value="ECO:0007669"/>
    <property type="project" value="InterPro"/>
</dbReference>
<evidence type="ECO:0000313" key="8">
    <source>
        <dbReference type="EMBL" id="TKW65982.1"/>
    </source>
</evidence>
<gene>
    <name evidence="8" type="ORF">DI616_12605</name>
</gene>
<accession>A0A533I836</accession>
<evidence type="ECO:0000259" key="5">
    <source>
        <dbReference type="Pfam" id="PF00205"/>
    </source>
</evidence>
<dbReference type="GO" id="GO:0003984">
    <property type="term" value="F:acetolactate synthase activity"/>
    <property type="evidence" value="ECO:0007669"/>
    <property type="project" value="TreeGrafter"/>
</dbReference>
<dbReference type="EMBL" id="VAFL01000009">
    <property type="protein sequence ID" value="TKW65982.1"/>
    <property type="molecule type" value="Genomic_DNA"/>
</dbReference>
<dbReference type="Proteomes" id="UP000315344">
    <property type="component" value="Unassembled WGS sequence"/>
</dbReference>
<dbReference type="Pfam" id="PF02776">
    <property type="entry name" value="TPP_enzyme_N"/>
    <property type="match status" value="1"/>
</dbReference>
<dbReference type="CDD" id="cd00568">
    <property type="entry name" value="TPP_enzymes"/>
    <property type="match status" value="1"/>
</dbReference>
<feature type="domain" description="Thiamine pyrophosphate enzyme central" evidence="5">
    <location>
        <begin position="192"/>
        <end position="326"/>
    </location>
</feature>
<dbReference type="AlphaFoldDB" id="A0A533I836"/>
<dbReference type="Pfam" id="PF02775">
    <property type="entry name" value="TPP_enzyme_C"/>
    <property type="match status" value="1"/>
</dbReference>
<comment type="similarity">
    <text evidence="1 4">Belongs to the TPP enzyme family.</text>
</comment>
<dbReference type="PROSITE" id="PS00187">
    <property type="entry name" value="TPP_ENZYMES"/>
    <property type="match status" value="1"/>
</dbReference>
<feature type="domain" description="Thiamine pyrophosphate enzyme N-terminal TPP-binding" evidence="7">
    <location>
        <begin position="5"/>
        <end position="106"/>
    </location>
</feature>
<dbReference type="PANTHER" id="PTHR18968:SF167">
    <property type="entry name" value="ACETOLACTATE SYNTHASE LARGE SUBUNIT ILVB2-RELATED"/>
    <property type="match status" value="1"/>
</dbReference>
<comment type="caution">
    <text evidence="8">The sequence shown here is derived from an EMBL/GenBank/DDBJ whole genome shotgun (WGS) entry which is preliminary data.</text>
</comment>
<dbReference type="GO" id="GO:0005948">
    <property type="term" value="C:acetolactate synthase complex"/>
    <property type="evidence" value="ECO:0007669"/>
    <property type="project" value="TreeGrafter"/>
</dbReference>